<dbReference type="PANTHER" id="PTHR43537:SF5">
    <property type="entry name" value="UXU OPERON TRANSCRIPTIONAL REGULATOR"/>
    <property type="match status" value="1"/>
</dbReference>
<evidence type="ECO:0000256" key="2">
    <source>
        <dbReference type="ARBA" id="ARBA00023125"/>
    </source>
</evidence>
<evidence type="ECO:0000313" key="6">
    <source>
        <dbReference type="Proteomes" id="UP000283832"/>
    </source>
</evidence>
<dbReference type="Pfam" id="PF07729">
    <property type="entry name" value="FCD"/>
    <property type="match status" value="1"/>
</dbReference>
<dbReference type="InterPro" id="IPR000524">
    <property type="entry name" value="Tscrpt_reg_HTH_GntR"/>
</dbReference>
<dbReference type="PROSITE" id="PS50949">
    <property type="entry name" value="HTH_GNTR"/>
    <property type="match status" value="1"/>
</dbReference>
<dbReference type="EMBL" id="QXEC01000004">
    <property type="protein sequence ID" value="RIV40027.1"/>
    <property type="molecule type" value="Genomic_DNA"/>
</dbReference>
<dbReference type="InterPro" id="IPR011711">
    <property type="entry name" value="GntR_C"/>
</dbReference>
<comment type="caution">
    <text evidence="5">The sequence shown here is derived from an EMBL/GenBank/DDBJ whole genome shotgun (WGS) entry which is preliminary data.</text>
</comment>
<evidence type="ECO:0000259" key="4">
    <source>
        <dbReference type="PROSITE" id="PS50949"/>
    </source>
</evidence>
<dbReference type="Gene3D" id="1.10.10.10">
    <property type="entry name" value="Winged helix-like DNA-binding domain superfamily/Winged helix DNA-binding domain"/>
    <property type="match status" value="1"/>
</dbReference>
<dbReference type="Proteomes" id="UP000283832">
    <property type="component" value="Unassembled WGS sequence"/>
</dbReference>
<accession>A0A418MYL5</accession>
<gene>
    <name evidence="5" type="ORF">D2L64_06810</name>
</gene>
<evidence type="ECO:0000256" key="3">
    <source>
        <dbReference type="ARBA" id="ARBA00023163"/>
    </source>
</evidence>
<dbReference type="SMART" id="SM00345">
    <property type="entry name" value="HTH_GNTR"/>
    <property type="match status" value="1"/>
</dbReference>
<dbReference type="PANTHER" id="PTHR43537">
    <property type="entry name" value="TRANSCRIPTIONAL REGULATOR, GNTR FAMILY"/>
    <property type="match status" value="1"/>
</dbReference>
<proteinExistence type="predicted"/>
<protein>
    <submittedName>
        <fullName evidence="5">FadR family transcriptional regulator</fullName>
    </submittedName>
</protein>
<dbReference type="AlphaFoldDB" id="A0A418MYL5"/>
<dbReference type="GO" id="GO:0003677">
    <property type="term" value="F:DNA binding"/>
    <property type="evidence" value="ECO:0007669"/>
    <property type="project" value="UniProtKB-KW"/>
</dbReference>
<dbReference type="GO" id="GO:0003700">
    <property type="term" value="F:DNA-binding transcription factor activity"/>
    <property type="evidence" value="ECO:0007669"/>
    <property type="project" value="InterPro"/>
</dbReference>
<keyword evidence="1" id="KW-0805">Transcription regulation</keyword>
<evidence type="ECO:0000313" key="5">
    <source>
        <dbReference type="EMBL" id="RIV40027.1"/>
    </source>
</evidence>
<sequence>MDPVAGLARSSRAQAVAAAIEHEIETRNLEHGYKLGTKTDLRDRFDVGIGTINEALRLLVSHGAVDLRPGAQGGVFVASPAPFVRLGRKMLELSKDSVSVADCLMVRNALDPLVISQATQHRSADDIEALRRIADEMSQDSLSSMDFLRINWRLHLRILEIVPSPVVRHMYGSLMDFVQQRVLHVNEDVADRAHSRVVHRDLVEAIASGDQKLAAKAVSAHQNLLEGGNFPGGQERYG</sequence>
<feature type="domain" description="HTH gntR-type" evidence="4">
    <location>
        <begin position="10"/>
        <end position="80"/>
    </location>
</feature>
<keyword evidence="2" id="KW-0238">DNA-binding</keyword>
<dbReference type="SUPFAM" id="SSF46785">
    <property type="entry name" value="Winged helix' DNA-binding domain"/>
    <property type="match status" value="1"/>
</dbReference>
<dbReference type="SMART" id="SM00895">
    <property type="entry name" value="FCD"/>
    <property type="match status" value="1"/>
</dbReference>
<dbReference type="Pfam" id="PF00392">
    <property type="entry name" value="GntR"/>
    <property type="match status" value="1"/>
</dbReference>
<dbReference type="Gene3D" id="1.20.120.530">
    <property type="entry name" value="GntR ligand-binding domain-like"/>
    <property type="match status" value="1"/>
</dbReference>
<reference evidence="5 6" key="1">
    <citation type="submission" date="2018-08" db="EMBL/GenBank/DDBJ databases">
        <title>Jishengella sp. nov., isolated from a root of Azadirachta indica A. Juss. var. siamensis Valenton.</title>
        <authorList>
            <person name="Kuncharoen N."/>
            <person name="Tanasupawat S."/>
            <person name="Kudo T."/>
            <person name="Ohkuma M."/>
        </authorList>
    </citation>
    <scope>NUCLEOTIDE SEQUENCE [LARGE SCALE GENOMIC DNA]</scope>
    <source>
        <strain evidence="5 6">AZ1-13</strain>
    </source>
</reference>
<organism evidence="5 6">
    <name type="scientific">Micromonospora radicis</name>
    <dbReference type="NCBI Taxonomy" id="1894971"/>
    <lineage>
        <taxon>Bacteria</taxon>
        <taxon>Bacillati</taxon>
        <taxon>Actinomycetota</taxon>
        <taxon>Actinomycetes</taxon>
        <taxon>Micromonosporales</taxon>
        <taxon>Micromonosporaceae</taxon>
        <taxon>Micromonospora</taxon>
    </lineage>
</organism>
<dbReference type="OrthoDB" id="3232242at2"/>
<keyword evidence="3" id="KW-0804">Transcription</keyword>
<dbReference type="InterPro" id="IPR036390">
    <property type="entry name" value="WH_DNA-bd_sf"/>
</dbReference>
<dbReference type="SUPFAM" id="SSF48008">
    <property type="entry name" value="GntR ligand-binding domain-like"/>
    <property type="match status" value="1"/>
</dbReference>
<evidence type="ECO:0000256" key="1">
    <source>
        <dbReference type="ARBA" id="ARBA00023015"/>
    </source>
</evidence>
<dbReference type="InterPro" id="IPR036388">
    <property type="entry name" value="WH-like_DNA-bd_sf"/>
</dbReference>
<dbReference type="InterPro" id="IPR008920">
    <property type="entry name" value="TF_FadR/GntR_C"/>
</dbReference>
<name>A0A418MYL5_9ACTN</name>
<keyword evidence="6" id="KW-1185">Reference proteome</keyword>